<sequence length="291" mass="31512">QDELSALKDKLEQKEAEVKRLHEKLVSKLKGEGIEILDRGKKKGDSVTLSSSVTSSEDRKIEELRQSLNRYKKVQDMVILAQGKKGKETESEDLNSGSVSMGLLDTPSLTDPEKSPSPTPVTASPIHDEFNVNIHEENSLQIHTSILQISIPSFSSASKSSETVAERLKTHPRPDPASEMSEGRSTSSSPETHLCDSPVISTLQKSSSLSSLRKEASGVVGLVSYFLPSPCTKQVKPPVEGNNFATLPPKSPSHGGAGDEDSFGTRKARSSFGRGFFKIKNNKRTASAPNL</sequence>
<organism evidence="3 4">
    <name type="scientific">Spizella passerina</name>
    <name type="common">Chipping sparrow</name>
    <dbReference type="NCBI Taxonomy" id="40210"/>
    <lineage>
        <taxon>Eukaryota</taxon>
        <taxon>Metazoa</taxon>
        <taxon>Chordata</taxon>
        <taxon>Craniata</taxon>
        <taxon>Vertebrata</taxon>
        <taxon>Euteleostomi</taxon>
        <taxon>Archelosauria</taxon>
        <taxon>Archosauria</taxon>
        <taxon>Dinosauria</taxon>
        <taxon>Saurischia</taxon>
        <taxon>Theropoda</taxon>
        <taxon>Coelurosauria</taxon>
        <taxon>Aves</taxon>
        <taxon>Neognathae</taxon>
        <taxon>Neoaves</taxon>
        <taxon>Telluraves</taxon>
        <taxon>Australaves</taxon>
        <taxon>Passeriformes</taxon>
        <taxon>Passerellidae</taxon>
        <taxon>Spizella</taxon>
    </lineage>
</organism>
<dbReference type="AlphaFoldDB" id="A0A852JPA3"/>
<feature type="coiled-coil region" evidence="1">
    <location>
        <begin position="1"/>
        <end position="28"/>
    </location>
</feature>
<dbReference type="Proteomes" id="UP000618746">
    <property type="component" value="Unassembled WGS sequence"/>
</dbReference>
<feature type="non-terminal residue" evidence="3">
    <location>
        <position position="291"/>
    </location>
</feature>
<feature type="region of interest" description="Disordered" evidence="2">
    <location>
        <begin position="158"/>
        <end position="198"/>
    </location>
</feature>
<feature type="region of interest" description="Disordered" evidence="2">
    <location>
        <begin position="83"/>
        <end position="130"/>
    </location>
</feature>
<feature type="region of interest" description="Disordered" evidence="2">
    <location>
        <begin position="237"/>
        <end position="269"/>
    </location>
</feature>
<reference evidence="3" key="1">
    <citation type="submission" date="2020-02" db="EMBL/GenBank/DDBJ databases">
        <title>Bird 10,000 Genomes (B10K) Project - Family phase.</title>
        <authorList>
            <person name="Zhang G."/>
        </authorList>
    </citation>
    <scope>NUCLEOTIDE SEQUENCE</scope>
    <source>
        <strain evidence="3">B10K-DU-023-52</strain>
        <tissue evidence="3">Mixed tissue sample</tissue>
    </source>
</reference>
<comment type="caution">
    <text evidence="3">The sequence shown here is derived from an EMBL/GenBank/DDBJ whole genome shotgun (WGS) entry which is preliminary data.</text>
</comment>
<feature type="compositionally biased region" description="Low complexity" evidence="2">
    <location>
        <begin position="178"/>
        <end position="191"/>
    </location>
</feature>
<proteinExistence type="predicted"/>
<dbReference type="EMBL" id="WBNQ01031220">
    <property type="protein sequence ID" value="NXX66920.1"/>
    <property type="molecule type" value="Genomic_DNA"/>
</dbReference>
<name>A0A852JPA3_SPIPA</name>
<dbReference type="OrthoDB" id="6516566at2759"/>
<evidence type="ECO:0000256" key="2">
    <source>
        <dbReference type="SAM" id="MobiDB-lite"/>
    </source>
</evidence>
<keyword evidence="1" id="KW-0175">Coiled coil</keyword>
<accession>A0A852JPA3</accession>
<keyword evidence="4" id="KW-1185">Reference proteome</keyword>
<feature type="non-terminal residue" evidence="3">
    <location>
        <position position="1"/>
    </location>
</feature>
<evidence type="ECO:0000313" key="3">
    <source>
        <dbReference type="EMBL" id="NXX66920.1"/>
    </source>
</evidence>
<evidence type="ECO:0000313" key="4">
    <source>
        <dbReference type="Proteomes" id="UP000618746"/>
    </source>
</evidence>
<gene>
    <name evidence="3" type="primary">Ppfibp1</name>
    <name evidence="3" type="ORF">SPIPAS_R08756</name>
</gene>
<protein>
    <submittedName>
        <fullName evidence="3">LIPB1 protein</fullName>
    </submittedName>
</protein>
<evidence type="ECO:0000256" key="1">
    <source>
        <dbReference type="SAM" id="Coils"/>
    </source>
</evidence>
<feature type="compositionally biased region" description="Basic and acidic residues" evidence="2">
    <location>
        <begin position="164"/>
        <end position="176"/>
    </location>
</feature>